<feature type="region of interest" description="Disordered" evidence="4">
    <location>
        <begin position="1"/>
        <end position="154"/>
    </location>
</feature>
<dbReference type="InterPro" id="IPR013868">
    <property type="entry name" value="Cut8/Sts1_fam"/>
</dbReference>
<accession>A0A8H5AY23</accession>
<dbReference type="GO" id="GO:0015031">
    <property type="term" value="P:protein transport"/>
    <property type="evidence" value="ECO:0007669"/>
    <property type="project" value="UniProtKB-UniRule"/>
</dbReference>
<evidence type="ECO:0000256" key="4">
    <source>
        <dbReference type="SAM" id="MobiDB-lite"/>
    </source>
</evidence>
<gene>
    <name evidence="5" type="ORF">D9619_003452</name>
</gene>
<feature type="compositionally biased region" description="Basic and acidic residues" evidence="4">
    <location>
        <begin position="79"/>
        <end position="89"/>
    </location>
</feature>
<dbReference type="OrthoDB" id="10061064at2759"/>
<feature type="compositionally biased region" description="Low complexity" evidence="4">
    <location>
        <begin position="278"/>
        <end position="300"/>
    </location>
</feature>
<dbReference type="GO" id="GO:0031965">
    <property type="term" value="C:nuclear membrane"/>
    <property type="evidence" value="ECO:0007669"/>
    <property type="project" value="TreeGrafter"/>
</dbReference>
<dbReference type="PANTHER" id="PTHR28032:SF1">
    <property type="entry name" value="FI02826P"/>
    <property type="match status" value="1"/>
</dbReference>
<keyword evidence="3" id="KW-0813">Transport</keyword>
<feature type="compositionally biased region" description="Basic and acidic residues" evidence="4">
    <location>
        <begin position="104"/>
        <end position="119"/>
    </location>
</feature>
<comment type="subunit">
    <text evidence="3">Binds the proteasome.</text>
</comment>
<dbReference type="Proteomes" id="UP000567179">
    <property type="component" value="Unassembled WGS sequence"/>
</dbReference>
<organism evidence="5 6">
    <name type="scientific">Psilocybe cf. subviscida</name>
    <dbReference type="NCBI Taxonomy" id="2480587"/>
    <lineage>
        <taxon>Eukaryota</taxon>
        <taxon>Fungi</taxon>
        <taxon>Dikarya</taxon>
        <taxon>Basidiomycota</taxon>
        <taxon>Agaricomycotina</taxon>
        <taxon>Agaricomycetes</taxon>
        <taxon>Agaricomycetidae</taxon>
        <taxon>Agaricales</taxon>
        <taxon>Agaricineae</taxon>
        <taxon>Strophariaceae</taxon>
        <taxon>Psilocybe</taxon>
    </lineage>
</organism>
<comment type="similarity">
    <text evidence="1 3">Belongs to the cut8/STS1 family.</text>
</comment>
<proteinExistence type="inferred from homology"/>
<evidence type="ECO:0000313" key="6">
    <source>
        <dbReference type="Proteomes" id="UP000567179"/>
    </source>
</evidence>
<evidence type="ECO:0000256" key="1">
    <source>
        <dbReference type="ARBA" id="ARBA00006199"/>
    </source>
</evidence>
<reference evidence="5 6" key="1">
    <citation type="journal article" date="2020" name="ISME J.">
        <title>Uncovering the hidden diversity of litter-decomposition mechanisms in mushroom-forming fungi.</title>
        <authorList>
            <person name="Floudas D."/>
            <person name="Bentzer J."/>
            <person name="Ahren D."/>
            <person name="Johansson T."/>
            <person name="Persson P."/>
            <person name="Tunlid A."/>
        </authorList>
    </citation>
    <scope>NUCLEOTIDE SEQUENCE [LARGE SCALE GENOMIC DNA]</scope>
    <source>
        <strain evidence="5 6">CBS 101986</strain>
    </source>
</reference>
<feature type="compositionally biased region" description="Low complexity" evidence="4">
    <location>
        <begin position="133"/>
        <end position="145"/>
    </location>
</feature>
<dbReference type="Pfam" id="PF08559">
    <property type="entry name" value="Cut8"/>
    <property type="match status" value="1"/>
</dbReference>
<keyword evidence="2 3" id="KW-0539">Nucleus</keyword>
<comment type="subcellular location">
    <subcellularLocation>
        <location evidence="3">Cytoplasm</location>
    </subcellularLocation>
    <subcellularLocation>
        <location evidence="3">Nucleus</location>
    </subcellularLocation>
</comment>
<sequence length="425" mass="46080">MANVLHPTLDFHPRPVPHAPSPFGFGFGLRPAPSSSGASSSMNPSWGSASPTTPGHTNPAAFQQLASSVAQAAARPGKRSRDPDDDPRHHAASNHNHPGTPGALRDDAMDRSPTPERPRRAAPKRARVVNPQDPSAAPKEASSSSKADKDAAGGEDDVDIGVLLASLPPQSLLPILTALIESQPSLKTTILPLIPRPTLETALQALAQAAKSLRDAYPYSQAPTYTPVSAFDSPARPAAFDNQSTMRDDYVISRLRPFIHEFVSTFMTYLPYFSCTTQGQQQQSNPSSSPSDSTTPAPASNRATTLHSLHKDKFHPSESFAFLHAVSNHIAAQPALTLNALGPLVLPRLAQEWRMWVERIDDHVNRHGGMFGSEMVRGWERGLDELANSKALQVAEVMKEVRNLWLQRVGWLSGGSRSFQMMDEQ</sequence>
<keyword evidence="6" id="KW-1185">Reference proteome</keyword>
<dbReference type="InterPro" id="IPR038422">
    <property type="entry name" value="Cut8/Sts1_sf"/>
</dbReference>
<dbReference type="GO" id="GO:0070628">
    <property type="term" value="F:proteasome binding"/>
    <property type="evidence" value="ECO:0007669"/>
    <property type="project" value="TreeGrafter"/>
</dbReference>
<keyword evidence="3" id="KW-0653">Protein transport</keyword>
<evidence type="ECO:0000313" key="5">
    <source>
        <dbReference type="EMBL" id="KAF5313023.1"/>
    </source>
</evidence>
<dbReference type="GO" id="GO:0071630">
    <property type="term" value="P:nuclear protein quality control by the ubiquitin-proteasome system"/>
    <property type="evidence" value="ECO:0007669"/>
    <property type="project" value="UniProtKB-UniRule"/>
</dbReference>
<dbReference type="GO" id="GO:0005737">
    <property type="term" value="C:cytoplasm"/>
    <property type="evidence" value="ECO:0007669"/>
    <property type="project" value="UniProtKB-SubCell"/>
</dbReference>
<keyword evidence="3" id="KW-0963">Cytoplasm</keyword>
<protein>
    <recommendedName>
        <fullName evidence="3">Tethering factor for nuclear proteasome STS1</fullName>
    </recommendedName>
</protein>
<dbReference type="GO" id="GO:0031144">
    <property type="term" value="P:proteasome localization"/>
    <property type="evidence" value="ECO:0007669"/>
    <property type="project" value="UniProtKB-UniRule"/>
</dbReference>
<comment type="caution">
    <text evidence="5">The sequence shown here is derived from an EMBL/GenBank/DDBJ whole genome shotgun (WGS) entry which is preliminary data.</text>
</comment>
<dbReference type="AlphaFoldDB" id="A0A8H5AY23"/>
<feature type="compositionally biased region" description="Low complexity" evidence="4">
    <location>
        <begin position="60"/>
        <end position="74"/>
    </location>
</feature>
<feature type="compositionally biased region" description="Low complexity" evidence="4">
    <location>
        <begin position="31"/>
        <end position="51"/>
    </location>
</feature>
<name>A0A8H5AY23_9AGAR</name>
<comment type="function">
    <text evidence="3">Involved in ubiquitin-mediated protein degradation. Regulatory factor in the ubiquitin/proteasome pathway that controls the turnover of proteasome substrates. Targets proteasomes to the nucleus and facilitates the degradation of nuclear proteins.</text>
</comment>
<dbReference type="Gene3D" id="1.20.58.1590">
    <property type="entry name" value="Tethering factor for nuclear proteasome Cut8/Sts1"/>
    <property type="match status" value="1"/>
</dbReference>
<evidence type="ECO:0000256" key="3">
    <source>
        <dbReference type="RuleBase" id="RU368013"/>
    </source>
</evidence>
<evidence type="ECO:0000256" key="2">
    <source>
        <dbReference type="ARBA" id="ARBA00023242"/>
    </source>
</evidence>
<dbReference type="EMBL" id="JAACJJ010000056">
    <property type="protein sequence ID" value="KAF5313023.1"/>
    <property type="molecule type" value="Genomic_DNA"/>
</dbReference>
<dbReference type="PANTHER" id="PTHR28032">
    <property type="entry name" value="FI02826P"/>
    <property type="match status" value="1"/>
</dbReference>
<feature type="region of interest" description="Disordered" evidence="4">
    <location>
        <begin position="278"/>
        <end position="302"/>
    </location>
</feature>